<sequence length="148" mass="16974">MSIIHEHFEEKLNELDIPFNSMEIEEGHRLYRVTYRLTKERVLVAEIIIQQADMPYVDSQIIFRHVHLLTERSKEATALTTINQLNEMKTGYYALHLAGDGEIFLRTLMRVGEDIEPLYQTLVMGSQIAKGLQKDLIANLGESGSITN</sequence>
<dbReference type="RefSeq" id="WP_101953871.1">
    <property type="nucleotide sequence ID" value="NZ_PKHE01000003.1"/>
</dbReference>
<dbReference type="OrthoDB" id="2156382at2"/>
<gene>
    <name evidence="1" type="ORF">CYJ57_02015</name>
</gene>
<evidence type="ECO:0008006" key="3">
    <source>
        <dbReference type="Google" id="ProtNLM"/>
    </source>
</evidence>
<organism evidence="1 2">
    <name type="scientific">Falseniella ignava</name>
    <dbReference type="NCBI Taxonomy" id="137730"/>
    <lineage>
        <taxon>Bacteria</taxon>
        <taxon>Bacillati</taxon>
        <taxon>Bacillota</taxon>
        <taxon>Bacilli</taxon>
        <taxon>Lactobacillales</taxon>
        <taxon>Aerococcaceae</taxon>
        <taxon>Falseniella</taxon>
    </lineage>
</organism>
<comment type="caution">
    <text evidence="1">The sequence shown here is derived from an EMBL/GenBank/DDBJ whole genome shotgun (WGS) entry which is preliminary data.</text>
</comment>
<evidence type="ECO:0000313" key="1">
    <source>
        <dbReference type="EMBL" id="PKY90425.1"/>
    </source>
</evidence>
<reference evidence="1 2" key="1">
    <citation type="submission" date="2017-12" db="EMBL/GenBank/DDBJ databases">
        <title>Phylogenetic diversity of female urinary microbiome.</title>
        <authorList>
            <person name="Thomas-White K."/>
            <person name="Wolfe A.J."/>
        </authorList>
    </citation>
    <scope>NUCLEOTIDE SEQUENCE [LARGE SCALE GENOMIC DNA]</scope>
    <source>
        <strain evidence="1 2">UMB0898</strain>
    </source>
</reference>
<proteinExistence type="predicted"/>
<evidence type="ECO:0000313" key="2">
    <source>
        <dbReference type="Proteomes" id="UP000234384"/>
    </source>
</evidence>
<dbReference type="EMBL" id="PKHE01000003">
    <property type="protein sequence ID" value="PKY90425.1"/>
    <property type="molecule type" value="Genomic_DNA"/>
</dbReference>
<name>A0A2I1K4E8_9LACT</name>
<dbReference type="Proteomes" id="UP000234384">
    <property type="component" value="Unassembled WGS sequence"/>
</dbReference>
<accession>A0A2I1K4E8</accession>
<dbReference type="AlphaFoldDB" id="A0A2I1K4E8"/>
<protein>
    <recommendedName>
        <fullName evidence="3">Sensory transduction regulator</fullName>
    </recommendedName>
</protein>